<feature type="compositionally biased region" description="Low complexity" evidence="1">
    <location>
        <begin position="1"/>
        <end position="22"/>
    </location>
</feature>
<dbReference type="PANTHER" id="PTHR47072">
    <property type="match status" value="1"/>
</dbReference>
<feature type="domain" description="Myb/SANT-like" evidence="2">
    <location>
        <begin position="26"/>
        <end position="93"/>
    </location>
</feature>
<proteinExistence type="predicted"/>
<feature type="compositionally biased region" description="Polar residues" evidence="1">
    <location>
        <begin position="105"/>
        <end position="122"/>
    </location>
</feature>
<feature type="region of interest" description="Disordered" evidence="1">
    <location>
        <begin position="1"/>
        <end position="25"/>
    </location>
</feature>
<organism evidence="3 4">
    <name type="scientific">Puccinia sorghi</name>
    <dbReference type="NCBI Taxonomy" id="27349"/>
    <lineage>
        <taxon>Eukaryota</taxon>
        <taxon>Fungi</taxon>
        <taxon>Dikarya</taxon>
        <taxon>Basidiomycota</taxon>
        <taxon>Pucciniomycotina</taxon>
        <taxon>Pucciniomycetes</taxon>
        <taxon>Pucciniales</taxon>
        <taxon>Pucciniaceae</taxon>
        <taxon>Puccinia</taxon>
    </lineage>
</organism>
<comment type="caution">
    <text evidence="3">The sequence shown here is derived from an EMBL/GenBank/DDBJ whole genome shotgun (WGS) entry which is preliminary data.</text>
</comment>
<gene>
    <name evidence="3" type="ORF">VP01_24g10</name>
</gene>
<feature type="region of interest" description="Disordered" evidence="1">
    <location>
        <begin position="105"/>
        <end position="127"/>
    </location>
</feature>
<protein>
    <recommendedName>
        <fullName evidence="2">Myb/SANT-like domain-containing protein</fullName>
    </recommendedName>
</protein>
<dbReference type="PANTHER" id="PTHR47072:SF4">
    <property type="entry name" value="MYB_SANT-LIKE DOMAIN-CONTAINING PROTEIN"/>
    <property type="match status" value="1"/>
</dbReference>
<dbReference type="OrthoDB" id="76215at2759"/>
<sequence>MAQPNSTNQSSSRISPSQLSNPNPKKIDHVAQELRKHFPEVENVLNANKVKSKLSQGFKKDYDTFLACKDASRFGWDKISCEVTASDAVWDKFLLMSLDLGMPRQTNKSEAQRSASQPSSSNADDKKTSIQQAMALYQEVHAPHSSNEDSLAAFKIFRNDINAQIFTSITNDGLRTTWLQEQIQESTQ</sequence>
<evidence type="ECO:0000259" key="2">
    <source>
        <dbReference type="Pfam" id="PF12776"/>
    </source>
</evidence>
<dbReference type="InterPro" id="IPR024752">
    <property type="entry name" value="Myb/SANT-like_dom"/>
</dbReference>
<keyword evidence="4" id="KW-1185">Reference proteome</keyword>
<evidence type="ECO:0000256" key="1">
    <source>
        <dbReference type="SAM" id="MobiDB-lite"/>
    </source>
</evidence>
<dbReference type="Pfam" id="PF12776">
    <property type="entry name" value="Myb_DNA-bind_3"/>
    <property type="match status" value="1"/>
</dbReference>
<evidence type="ECO:0000313" key="3">
    <source>
        <dbReference type="EMBL" id="KNZ56084.1"/>
    </source>
</evidence>
<reference evidence="3 4" key="1">
    <citation type="submission" date="2015-08" db="EMBL/GenBank/DDBJ databases">
        <title>Next Generation Sequencing and Analysis of the Genome of Puccinia sorghi L Schw, the Causal Agent of Maize Common Rust.</title>
        <authorList>
            <person name="Rochi L."/>
            <person name="Burguener G."/>
            <person name="Darino M."/>
            <person name="Turjanski A."/>
            <person name="Kreff E."/>
            <person name="Dieguez M.J."/>
            <person name="Sacco F."/>
        </authorList>
    </citation>
    <scope>NUCLEOTIDE SEQUENCE [LARGE SCALE GENOMIC DNA]</scope>
    <source>
        <strain evidence="3 4">RO10H11247</strain>
    </source>
</reference>
<dbReference type="EMBL" id="LAVV01007392">
    <property type="protein sequence ID" value="KNZ56084.1"/>
    <property type="molecule type" value="Genomic_DNA"/>
</dbReference>
<evidence type="ECO:0000313" key="4">
    <source>
        <dbReference type="Proteomes" id="UP000037035"/>
    </source>
</evidence>
<name>A0A0L6V5U4_9BASI</name>
<dbReference type="Proteomes" id="UP000037035">
    <property type="component" value="Unassembled WGS sequence"/>
</dbReference>
<dbReference type="AlphaFoldDB" id="A0A0L6V5U4"/>
<accession>A0A0L6V5U4</accession>
<dbReference type="VEuPathDB" id="FungiDB:VP01_24g10"/>